<comment type="subunit">
    <text evidence="6">HflC and HflK may interact to form a multimeric complex.</text>
</comment>
<evidence type="ECO:0000256" key="4">
    <source>
        <dbReference type="ARBA" id="ARBA00022989"/>
    </source>
</evidence>
<dbReference type="InterPro" id="IPR020980">
    <property type="entry name" value="Membrane_HflK_N"/>
</dbReference>
<evidence type="ECO:0000313" key="9">
    <source>
        <dbReference type="EMBL" id="SHH08884.1"/>
    </source>
</evidence>
<dbReference type="GO" id="GO:0016020">
    <property type="term" value="C:membrane"/>
    <property type="evidence" value="ECO:0007669"/>
    <property type="project" value="UniProtKB-SubCell"/>
</dbReference>
<sequence>MAWNEPGPNRDPWNQGPGGGKRGGDGPPDLDELLRRLKARLGGKGPRPPSGGGGAGLPAGLLGVAIAVIAALWLFTGFYVVDEQERGVVMRFGAYSRTTVPGWGWHAPWPVEKVEVVNVTQVRQVNDRATMLTKDENIVDVELTVQYRVSSAEQYLFSVDDPDMTLRQATKSAVRETVGRSEMDFILTEGREAIADRTKQLLQDRLDAYKCGLIVTEVNLQQAQPPEAVQSAFADAIKAREDQQRIKNEAEAYANDRLPRARGAAARQLEEAQAYRDQVIARAEGDASRFSQLVAEYRKAPKVTRDRLYLDTMSTVLSGSSKVLVDTKSGSNQMLYLPLEQLMKSVPKTDEAPDYSMPQGMAGRSGISTPVDPARTRERGR</sequence>
<dbReference type="InterPro" id="IPR050710">
    <property type="entry name" value="Band7/mec-2_domain"/>
</dbReference>
<dbReference type="PRINTS" id="PR00721">
    <property type="entry name" value="STOMATIN"/>
</dbReference>
<evidence type="ECO:0000259" key="8">
    <source>
        <dbReference type="SMART" id="SM00244"/>
    </source>
</evidence>
<keyword evidence="9" id="KW-0378">Hydrolase</keyword>
<dbReference type="InterPro" id="IPR001107">
    <property type="entry name" value="Band_7"/>
</dbReference>
<feature type="transmembrane region" description="Helical" evidence="6">
    <location>
        <begin position="59"/>
        <end position="81"/>
    </location>
</feature>
<evidence type="ECO:0000313" key="10">
    <source>
        <dbReference type="Proteomes" id="UP000199758"/>
    </source>
</evidence>
<dbReference type="InterPro" id="IPR010201">
    <property type="entry name" value="HflK"/>
</dbReference>
<dbReference type="NCBIfam" id="TIGR01933">
    <property type="entry name" value="hflK"/>
    <property type="match status" value="1"/>
</dbReference>
<keyword evidence="3 6" id="KW-0812">Transmembrane</keyword>
<organism evidence="9 10">
    <name type="scientific">Hydrocarboniphaga daqingensis</name>
    <dbReference type="NCBI Taxonomy" id="490188"/>
    <lineage>
        <taxon>Bacteria</taxon>
        <taxon>Pseudomonadati</taxon>
        <taxon>Pseudomonadota</taxon>
        <taxon>Gammaproteobacteria</taxon>
        <taxon>Nevskiales</taxon>
        <taxon>Nevskiaceae</taxon>
        <taxon>Hydrocarboniphaga</taxon>
    </lineage>
</organism>
<feature type="domain" description="Band 7" evidence="8">
    <location>
        <begin position="76"/>
        <end position="237"/>
    </location>
</feature>
<dbReference type="OrthoDB" id="9779595at2"/>
<dbReference type="SMART" id="SM00244">
    <property type="entry name" value="PHB"/>
    <property type="match status" value="1"/>
</dbReference>
<dbReference type="AlphaFoldDB" id="A0A1M5Q449"/>
<evidence type="ECO:0000256" key="7">
    <source>
        <dbReference type="SAM" id="MobiDB-lite"/>
    </source>
</evidence>
<dbReference type="PANTHER" id="PTHR43327:SF2">
    <property type="entry name" value="MODULATOR OF FTSH PROTEASE HFLK"/>
    <property type="match status" value="1"/>
</dbReference>
<protein>
    <recommendedName>
        <fullName evidence="6">Protein HflK</fullName>
    </recommendedName>
</protein>
<accession>A0A1M5Q449</accession>
<keyword evidence="4 6" id="KW-1133">Transmembrane helix</keyword>
<dbReference type="SUPFAM" id="SSF117892">
    <property type="entry name" value="Band 7/SPFH domain"/>
    <property type="match status" value="1"/>
</dbReference>
<dbReference type="PANTHER" id="PTHR43327">
    <property type="entry name" value="STOMATIN-LIKE PROTEIN 2, MITOCHONDRIAL"/>
    <property type="match status" value="1"/>
</dbReference>
<dbReference type="Gene3D" id="3.30.479.30">
    <property type="entry name" value="Band 7 domain"/>
    <property type="match status" value="1"/>
</dbReference>
<evidence type="ECO:0000256" key="3">
    <source>
        <dbReference type="ARBA" id="ARBA00022692"/>
    </source>
</evidence>
<dbReference type="CDD" id="cd03404">
    <property type="entry name" value="SPFH_HflK"/>
    <property type="match status" value="1"/>
</dbReference>
<evidence type="ECO:0000256" key="5">
    <source>
        <dbReference type="ARBA" id="ARBA00023136"/>
    </source>
</evidence>
<feature type="region of interest" description="Disordered" evidence="7">
    <location>
        <begin position="1"/>
        <end position="32"/>
    </location>
</feature>
<comment type="similarity">
    <text evidence="2 6">Belongs to the band 7/mec-2 family. HflK subfamily.</text>
</comment>
<evidence type="ECO:0000256" key="6">
    <source>
        <dbReference type="RuleBase" id="RU364113"/>
    </source>
</evidence>
<dbReference type="EMBL" id="FQWZ01000005">
    <property type="protein sequence ID" value="SHH08884.1"/>
    <property type="molecule type" value="Genomic_DNA"/>
</dbReference>
<keyword evidence="10" id="KW-1185">Reference proteome</keyword>
<name>A0A1M5Q449_9GAMM</name>
<dbReference type="InterPro" id="IPR001972">
    <property type="entry name" value="Stomatin_HflK_fam"/>
</dbReference>
<gene>
    <name evidence="9" type="ORF">SAMN04488068_2502</name>
</gene>
<dbReference type="STRING" id="490188.SAMN04488068_2502"/>
<dbReference type="Proteomes" id="UP000199758">
    <property type="component" value="Unassembled WGS sequence"/>
</dbReference>
<comment type="subcellular location">
    <subcellularLocation>
        <location evidence="1">Membrane</location>
        <topology evidence="1">Single-pass membrane protein</topology>
    </subcellularLocation>
</comment>
<reference evidence="9 10" key="1">
    <citation type="submission" date="2016-11" db="EMBL/GenBank/DDBJ databases">
        <authorList>
            <person name="Jaros S."/>
            <person name="Januszkiewicz K."/>
            <person name="Wedrychowicz H."/>
        </authorList>
    </citation>
    <scope>NUCLEOTIDE SEQUENCE [LARGE SCALE GENOMIC DNA]</scope>
    <source>
        <strain evidence="9 10">CGMCC 1.7049</strain>
    </source>
</reference>
<dbReference type="Pfam" id="PF01145">
    <property type="entry name" value="Band_7"/>
    <property type="match status" value="1"/>
</dbReference>
<evidence type="ECO:0000256" key="2">
    <source>
        <dbReference type="ARBA" id="ARBA00006971"/>
    </source>
</evidence>
<dbReference type="InterPro" id="IPR036013">
    <property type="entry name" value="Band_7/SPFH_dom_sf"/>
</dbReference>
<keyword evidence="9" id="KW-0645">Protease</keyword>
<dbReference type="Pfam" id="PF12221">
    <property type="entry name" value="HflK_N"/>
    <property type="match status" value="1"/>
</dbReference>
<dbReference type="GO" id="GO:0008233">
    <property type="term" value="F:peptidase activity"/>
    <property type="evidence" value="ECO:0007669"/>
    <property type="project" value="UniProtKB-KW"/>
</dbReference>
<feature type="region of interest" description="Disordered" evidence="7">
    <location>
        <begin position="349"/>
        <end position="381"/>
    </location>
</feature>
<dbReference type="GO" id="GO:0006508">
    <property type="term" value="P:proteolysis"/>
    <property type="evidence" value="ECO:0007669"/>
    <property type="project" value="UniProtKB-KW"/>
</dbReference>
<comment type="function">
    <text evidence="6">HflC and HflK could encode or regulate a protease.</text>
</comment>
<proteinExistence type="inferred from homology"/>
<dbReference type="RefSeq" id="WP_072897985.1">
    <property type="nucleotide sequence ID" value="NZ_FQWZ01000005.1"/>
</dbReference>
<keyword evidence="5 6" id="KW-0472">Membrane</keyword>
<evidence type="ECO:0000256" key="1">
    <source>
        <dbReference type="ARBA" id="ARBA00004167"/>
    </source>
</evidence>